<dbReference type="EMBL" id="JAGFBS010000016">
    <property type="protein sequence ID" value="KAG6374916.1"/>
    <property type="molecule type" value="Genomic_DNA"/>
</dbReference>
<feature type="region of interest" description="Disordered" evidence="1">
    <location>
        <begin position="51"/>
        <end position="79"/>
    </location>
</feature>
<comment type="caution">
    <text evidence="2">The sequence shown here is derived from an EMBL/GenBank/DDBJ whole genome shotgun (WGS) entry which is preliminary data.</text>
</comment>
<evidence type="ECO:0000313" key="3">
    <source>
        <dbReference type="Proteomes" id="UP000683000"/>
    </source>
</evidence>
<dbReference type="AlphaFoldDB" id="A0A8I3A9N8"/>
<sequence length="208" mass="23254">MLSTTVRRPRSSGYQKLRKINLSLRIVNIQVAKLEAKLLRTYRLLINSDLKPHQGTARNGNGKEKPSMSERRVGGRKRRLNAQVKPWKFSGIRHDSESLSPYDEENGATIAASVCQRSPSQWRYSQPPPTNSQSQGEFFTCEVDSLEGAQPPHAPGDWGLYHRPEALYSNAVSTQDSQPLQTLLNTDKCSILSLMHTPPAFCLAQPGK</sequence>
<name>A0A8I3A9N8_9AGAM</name>
<keyword evidence="3" id="KW-1185">Reference proteome</keyword>
<protein>
    <submittedName>
        <fullName evidence="2">Uncharacterized protein</fullName>
    </submittedName>
</protein>
<accession>A0A8I3A9N8</accession>
<reference evidence="2" key="1">
    <citation type="submission" date="2021-03" db="EMBL/GenBank/DDBJ databases">
        <title>Evolutionary innovations through gain and loss of genes in the ectomycorrhizal Boletales.</title>
        <authorList>
            <person name="Wu G."/>
            <person name="Miyauchi S."/>
            <person name="Morin E."/>
            <person name="Yang Z.-L."/>
            <person name="Xu J."/>
            <person name="Martin F.M."/>
        </authorList>
    </citation>
    <scope>NUCLEOTIDE SEQUENCE</scope>
    <source>
        <strain evidence="2">BR01</strain>
    </source>
</reference>
<evidence type="ECO:0000256" key="1">
    <source>
        <dbReference type="SAM" id="MobiDB-lite"/>
    </source>
</evidence>
<proteinExistence type="predicted"/>
<dbReference type="Proteomes" id="UP000683000">
    <property type="component" value="Unassembled WGS sequence"/>
</dbReference>
<organism evidence="2 3">
    <name type="scientific">Boletus reticuloceps</name>
    <dbReference type="NCBI Taxonomy" id="495285"/>
    <lineage>
        <taxon>Eukaryota</taxon>
        <taxon>Fungi</taxon>
        <taxon>Dikarya</taxon>
        <taxon>Basidiomycota</taxon>
        <taxon>Agaricomycotina</taxon>
        <taxon>Agaricomycetes</taxon>
        <taxon>Agaricomycetidae</taxon>
        <taxon>Boletales</taxon>
        <taxon>Boletineae</taxon>
        <taxon>Boletaceae</taxon>
        <taxon>Boletoideae</taxon>
        <taxon>Boletus</taxon>
    </lineage>
</organism>
<evidence type="ECO:0000313" key="2">
    <source>
        <dbReference type="EMBL" id="KAG6374916.1"/>
    </source>
</evidence>
<dbReference type="OrthoDB" id="10307304at2759"/>
<gene>
    <name evidence="2" type="ORF">JVT61DRAFT_3658</name>
</gene>
<feature type="compositionally biased region" description="Basic and acidic residues" evidence="1">
    <location>
        <begin position="61"/>
        <end position="73"/>
    </location>
</feature>